<gene>
    <name evidence="2" type="ORF">QO002_001734</name>
</gene>
<dbReference type="EMBL" id="JAUSVF010000001">
    <property type="protein sequence ID" value="MDQ0319596.1"/>
    <property type="molecule type" value="Genomic_DNA"/>
</dbReference>
<dbReference type="Proteomes" id="UP001230207">
    <property type="component" value="Unassembled WGS sequence"/>
</dbReference>
<accession>A0ABU0BPJ6</accession>
<protein>
    <submittedName>
        <fullName evidence="2">Uncharacterized protein</fullName>
    </submittedName>
</protein>
<reference evidence="2 3" key="1">
    <citation type="submission" date="2023-07" db="EMBL/GenBank/DDBJ databases">
        <title>Genomic Encyclopedia of Type Strains, Phase IV (KMG-IV): sequencing the most valuable type-strain genomes for metagenomic binning, comparative biology and taxonomic classification.</title>
        <authorList>
            <person name="Goeker M."/>
        </authorList>
    </citation>
    <scope>NUCLEOTIDE SEQUENCE [LARGE SCALE GENOMIC DNA]</scope>
    <source>
        <strain evidence="2 3">DSM 1112</strain>
    </source>
</reference>
<proteinExistence type="predicted"/>
<comment type="caution">
    <text evidence="2">The sequence shown here is derived from an EMBL/GenBank/DDBJ whole genome shotgun (WGS) entry which is preliminary data.</text>
</comment>
<keyword evidence="3" id="KW-1185">Reference proteome</keyword>
<feature type="compositionally biased region" description="Polar residues" evidence="1">
    <location>
        <begin position="1"/>
        <end position="15"/>
    </location>
</feature>
<evidence type="ECO:0000313" key="2">
    <source>
        <dbReference type="EMBL" id="MDQ0319596.1"/>
    </source>
</evidence>
<organism evidence="2 3">
    <name type="scientific">Pararhizobium capsulatum DSM 1112</name>
    <dbReference type="NCBI Taxonomy" id="1121113"/>
    <lineage>
        <taxon>Bacteria</taxon>
        <taxon>Pseudomonadati</taxon>
        <taxon>Pseudomonadota</taxon>
        <taxon>Alphaproteobacteria</taxon>
        <taxon>Hyphomicrobiales</taxon>
        <taxon>Rhizobiaceae</taxon>
        <taxon>Rhizobium/Agrobacterium group</taxon>
        <taxon>Pararhizobium</taxon>
    </lineage>
</organism>
<evidence type="ECO:0000313" key="3">
    <source>
        <dbReference type="Proteomes" id="UP001230207"/>
    </source>
</evidence>
<feature type="region of interest" description="Disordered" evidence="1">
    <location>
        <begin position="1"/>
        <end position="49"/>
    </location>
</feature>
<name>A0ABU0BPJ6_9HYPH</name>
<feature type="compositionally biased region" description="Basic and acidic residues" evidence="1">
    <location>
        <begin position="20"/>
        <end position="30"/>
    </location>
</feature>
<sequence>MQNTGKTQSENTAATMPQHLVDRFESEWRQMRAGSAEAPKSAFSTPDKR</sequence>
<evidence type="ECO:0000256" key="1">
    <source>
        <dbReference type="SAM" id="MobiDB-lite"/>
    </source>
</evidence>
<dbReference type="RefSeq" id="WP_307228628.1">
    <property type="nucleotide sequence ID" value="NZ_JAUSVF010000001.1"/>
</dbReference>